<reference evidence="1 2" key="1">
    <citation type="submission" date="2021-07" db="EMBL/GenBank/DDBJ databases">
        <authorList>
            <person name="Palmer J.M."/>
        </authorList>
    </citation>
    <scope>NUCLEOTIDE SEQUENCE [LARGE SCALE GENOMIC DNA]</scope>
    <source>
        <strain evidence="1 2">AT_MEX2019</strain>
        <tissue evidence="1">Muscle</tissue>
    </source>
</reference>
<name>A0ABU7BXC1_9TELE</name>
<organism evidence="1 2">
    <name type="scientific">Ataeniobius toweri</name>
    <dbReference type="NCBI Taxonomy" id="208326"/>
    <lineage>
        <taxon>Eukaryota</taxon>
        <taxon>Metazoa</taxon>
        <taxon>Chordata</taxon>
        <taxon>Craniata</taxon>
        <taxon>Vertebrata</taxon>
        <taxon>Euteleostomi</taxon>
        <taxon>Actinopterygii</taxon>
        <taxon>Neopterygii</taxon>
        <taxon>Teleostei</taxon>
        <taxon>Neoteleostei</taxon>
        <taxon>Acanthomorphata</taxon>
        <taxon>Ovalentaria</taxon>
        <taxon>Atherinomorphae</taxon>
        <taxon>Cyprinodontiformes</taxon>
        <taxon>Goodeidae</taxon>
        <taxon>Ataeniobius</taxon>
    </lineage>
</organism>
<evidence type="ECO:0000313" key="1">
    <source>
        <dbReference type="EMBL" id="MED6255321.1"/>
    </source>
</evidence>
<gene>
    <name evidence="1" type="ORF">ATANTOWER_007831</name>
</gene>
<proteinExistence type="predicted"/>
<sequence>MMIGLVLYTRQNSDLLSSQLLSHPDSPCFILQGLKEKCRESAGKTDHHRGVSLMFSIRLPVELNQYQSIYWPVGGDSYYKIKSTSDESMSKLRFLMFLFFFKLA</sequence>
<dbReference type="EMBL" id="JAHUTI010070758">
    <property type="protein sequence ID" value="MED6255321.1"/>
    <property type="molecule type" value="Genomic_DNA"/>
</dbReference>
<protein>
    <submittedName>
        <fullName evidence="1">Uncharacterized protein</fullName>
    </submittedName>
</protein>
<evidence type="ECO:0000313" key="2">
    <source>
        <dbReference type="Proteomes" id="UP001345963"/>
    </source>
</evidence>
<dbReference type="Proteomes" id="UP001345963">
    <property type="component" value="Unassembled WGS sequence"/>
</dbReference>
<keyword evidence="2" id="KW-1185">Reference proteome</keyword>
<accession>A0ABU7BXC1</accession>
<comment type="caution">
    <text evidence="1">The sequence shown here is derived from an EMBL/GenBank/DDBJ whole genome shotgun (WGS) entry which is preliminary data.</text>
</comment>